<dbReference type="Gene3D" id="2.130.10.10">
    <property type="entry name" value="YVTN repeat-like/Quinoprotein amine dehydrogenase"/>
    <property type="match status" value="1"/>
</dbReference>
<evidence type="ECO:0000313" key="9">
    <source>
        <dbReference type="EMBL" id="KKY18440.1"/>
    </source>
</evidence>
<protein>
    <recommendedName>
        <fullName evidence="8">EDC4-like protein pdc1 beta-propeller domain-containing protein</fullName>
    </recommendedName>
</protein>
<feature type="compositionally biased region" description="Low complexity" evidence="7">
    <location>
        <begin position="936"/>
        <end position="951"/>
    </location>
</feature>
<keyword evidence="6" id="KW-0175">Coiled coil</keyword>
<feature type="compositionally biased region" description="Polar residues" evidence="7">
    <location>
        <begin position="1031"/>
        <end position="1050"/>
    </location>
</feature>
<dbReference type="InterPro" id="IPR015943">
    <property type="entry name" value="WD40/YVTN_repeat-like_dom_sf"/>
</dbReference>
<dbReference type="GO" id="GO:0000932">
    <property type="term" value="C:P-body"/>
    <property type="evidence" value="ECO:0007669"/>
    <property type="project" value="UniProtKB-SubCell"/>
</dbReference>
<gene>
    <name evidence="9" type="ORF">UCRPC4_g04909</name>
</gene>
<evidence type="ECO:0000256" key="1">
    <source>
        <dbReference type="ARBA" id="ARBA00004201"/>
    </source>
</evidence>
<feature type="compositionally biased region" description="Polar residues" evidence="7">
    <location>
        <begin position="963"/>
        <end position="979"/>
    </location>
</feature>
<dbReference type="GO" id="GO:0031087">
    <property type="term" value="P:deadenylation-independent decapping of nuclear-transcribed mRNA"/>
    <property type="evidence" value="ECO:0007669"/>
    <property type="project" value="InterPro"/>
</dbReference>
<dbReference type="SUPFAM" id="SSF50978">
    <property type="entry name" value="WD40 repeat-like"/>
    <property type="match status" value="1"/>
</dbReference>
<dbReference type="OrthoDB" id="21128at2759"/>
<dbReference type="InterPro" id="IPR036322">
    <property type="entry name" value="WD40_repeat_dom_sf"/>
</dbReference>
<dbReference type="PANTHER" id="PTHR15598:SF5">
    <property type="entry name" value="ENHANCER OF MRNA-DECAPPING PROTEIN 4"/>
    <property type="match status" value="1"/>
</dbReference>
<evidence type="ECO:0000256" key="2">
    <source>
        <dbReference type="ARBA" id="ARBA00009639"/>
    </source>
</evidence>
<feature type="region of interest" description="Disordered" evidence="7">
    <location>
        <begin position="270"/>
        <end position="308"/>
    </location>
</feature>
<dbReference type="EMBL" id="LCWF01000121">
    <property type="protein sequence ID" value="KKY18440.1"/>
    <property type="molecule type" value="Genomic_DNA"/>
</dbReference>
<evidence type="ECO:0000256" key="5">
    <source>
        <dbReference type="ARBA" id="ARBA00022737"/>
    </source>
</evidence>
<sequence length="1460" mass="158655">MSTPADLQALFANLKPRPSSSGPSQPSNAPSSTFDPAMFLTRQASYQQAASPSIQASSQVASPLPSGSAGGPDRAQSLLSLLKSAQPVKDTSQDKVASENTISASSGSHGRGISASDLVASFMGTSGAPTARQSVPPPSANTPGFKPSETSQNALLQLLNRSQASSSPAHVVPQPARVDSYRSDDVLPSVEQETVVATNGREPSPIRVFGSTESKETTPFEPVATSTSTQKEKKPIFTYTNPFETLTAISRNQTPQPQRTLPQSPALSAAVKATMGEKRDSEDRSPEPSSSRRKLTPRLRKIPSAADSIKKETVSEKLEALADEASQAAEDALADALYVPIKEESFDEKVDIDALADKLEETAIEAAVEMKNELDKPENKGILENELTTPLARDVRYIIDSAAENANGNDLSSFNATGDERVVPVYNFPIKPFVSITLKLPENPAVGPRDDGVMEISRFKKEFDQLDRSLAAATSKYITYALVKSGGMRVIRQDDGSDRQIFKNSHDRIFNVAMCSTAANSTPTEEQAILGTGIGGSVYYATIFRNGNDLFEQDALESEILIFPPFPLGDENTSGGQLKTRAKKSSRHPEFFAIGRGKHIYLVWPTLAMSSKYGVQGANRKVDVEKFYKERTLKITTGKAGKDFSFSEDDTTIVSLDKAGRLRFWDIRQLIDESNATAPKLHPIDIRLPLLTLSTVSASEKIWPTSALFIDKLRPYTKATALRYVLVGLRQNHTLQLWDISLGKAVEEINFPHDTENDGICSICYHPGSGIIVVGHPTRNSIYFIHLSAPRYGLPPMSQATYIERLAVKDPDLPKPESTACMSGIREMSFGSKGQLRSVELLPVHKTSVQTADEAPALFELYVVHSRGVTCLNIKKQDLGWNEESKTTHPINALEKSFIDIRGLDVGSVAEADNEANGEAEAQPSAKASKKKSQKAAEPVQAESSTAAARESSPEKKQPDPSPSNREPVNGNEQTTEPTMSKKKKKKAQQQVAATLPPPQTDNVNQTSSRSVSPQKGQSSTAAKPEVPASGQPQTSTTAAPVPDSSSQPLATADGPINVGISGNWLNKEMRKLESGVTTALKKDFEGLHRQIDMERKVQDTAASTRQEAMLRLISETLSDNVEKSLARIVISNFQQAVIPALTNATAQSVESVLVRHLHGIIPNELGKHLPTAISAGMSNPRTLMVLTESVSQKIAHSVENAFTELMHTTVTPSFKNLAVNTAGTMSAEVERRVSQQIQNYEAERRVDRQKIDDVMDTVNNMAKTLADMARSQIEFQQKILQDRRSSGPVRPENGEASPTEKSPMELEGEEIKALIQSGDYHNATIQWLKSDHQMPIFDQVFAPMGPGYLASEVAPLVAFSVAITLSNNFSGNIRAKIDWIDRALQCIDIRDPEIATIADQATQILADLVSKLESCYMSIHQQNTGDPLLKSIPSITKRAKELRLAFARGSVPAGYRYGA</sequence>
<dbReference type="FunFam" id="2.130.10.10:FF:000817">
    <property type="entry name" value="WGS project CABT00000000 data, contig 2.15"/>
    <property type="match status" value="1"/>
</dbReference>
<evidence type="ECO:0000313" key="10">
    <source>
        <dbReference type="Proteomes" id="UP000053317"/>
    </source>
</evidence>
<dbReference type="Proteomes" id="UP000053317">
    <property type="component" value="Unassembled WGS sequence"/>
</dbReference>
<feature type="domain" description="EDC4-like protein pdc1 beta-propeller" evidence="8">
    <location>
        <begin position="454"/>
        <end position="785"/>
    </location>
</feature>
<reference evidence="9 10" key="1">
    <citation type="submission" date="2015-05" db="EMBL/GenBank/DDBJ databases">
        <title>Distinctive expansion of gene families associated with plant cell wall degradation and secondary metabolism in the genomes of grapevine trunk pathogens.</title>
        <authorList>
            <person name="Lawrence D.P."/>
            <person name="Travadon R."/>
            <person name="Rolshausen P.E."/>
            <person name="Baumgartner K."/>
        </authorList>
    </citation>
    <scope>NUCLEOTIDE SEQUENCE [LARGE SCALE GENOMIC DNA]</scope>
    <source>
        <strain evidence="9">UCRPC4</strain>
    </source>
</reference>
<dbReference type="InterPro" id="IPR045152">
    <property type="entry name" value="EDC4-like"/>
</dbReference>
<keyword evidence="5" id="KW-0677">Repeat</keyword>
<comment type="subcellular location">
    <subcellularLocation>
        <location evidence="1">Cytoplasm</location>
        <location evidence="1">P-body</location>
    </subcellularLocation>
</comment>
<name>A0A0G2GNP8_PHACM</name>
<accession>A0A0G2GNP8</accession>
<evidence type="ECO:0000259" key="8">
    <source>
        <dbReference type="Pfam" id="PF24106"/>
    </source>
</evidence>
<feature type="region of interest" description="Disordered" evidence="7">
    <location>
        <begin position="1281"/>
        <end position="1307"/>
    </location>
</feature>
<organism evidence="9 10">
    <name type="scientific">Phaeomoniella chlamydospora</name>
    <name type="common">Phaeoacremonium chlamydosporum</name>
    <dbReference type="NCBI Taxonomy" id="158046"/>
    <lineage>
        <taxon>Eukaryota</taxon>
        <taxon>Fungi</taxon>
        <taxon>Dikarya</taxon>
        <taxon>Ascomycota</taxon>
        <taxon>Pezizomycotina</taxon>
        <taxon>Eurotiomycetes</taxon>
        <taxon>Chaetothyriomycetidae</taxon>
        <taxon>Phaeomoniellales</taxon>
        <taxon>Phaeomoniellaceae</taxon>
        <taxon>Phaeomoniella</taxon>
    </lineage>
</organism>
<feature type="compositionally biased region" description="Polar residues" evidence="7">
    <location>
        <begin position="148"/>
        <end position="168"/>
    </location>
</feature>
<reference evidence="9 10" key="2">
    <citation type="submission" date="2015-05" db="EMBL/GenBank/DDBJ databases">
        <authorList>
            <person name="Morales-Cruz A."/>
            <person name="Amrine K.C."/>
            <person name="Cantu D."/>
        </authorList>
    </citation>
    <scope>NUCLEOTIDE SEQUENCE [LARGE SCALE GENOMIC DNA]</scope>
    <source>
        <strain evidence="9">UCRPC4</strain>
    </source>
</reference>
<evidence type="ECO:0000256" key="7">
    <source>
        <dbReference type="SAM" id="MobiDB-lite"/>
    </source>
</evidence>
<feature type="compositionally biased region" description="Basic residues" evidence="7">
    <location>
        <begin position="291"/>
        <end position="301"/>
    </location>
</feature>
<evidence type="ECO:0000256" key="3">
    <source>
        <dbReference type="ARBA" id="ARBA00022490"/>
    </source>
</evidence>
<feature type="coiled-coil region" evidence="6">
    <location>
        <begin position="311"/>
        <end position="376"/>
    </location>
</feature>
<evidence type="ECO:0000256" key="4">
    <source>
        <dbReference type="ARBA" id="ARBA00022574"/>
    </source>
</evidence>
<dbReference type="Pfam" id="PF24106">
    <property type="entry name" value="Beta-prop_EDC4L"/>
    <property type="match status" value="1"/>
</dbReference>
<feature type="compositionally biased region" description="Basic and acidic residues" evidence="7">
    <location>
        <begin position="275"/>
        <end position="286"/>
    </location>
</feature>
<feature type="compositionally biased region" description="Polar residues" evidence="7">
    <location>
        <begin position="1001"/>
        <end position="1022"/>
    </location>
</feature>
<keyword evidence="10" id="KW-1185">Reference proteome</keyword>
<evidence type="ECO:0000256" key="6">
    <source>
        <dbReference type="SAM" id="Coils"/>
    </source>
</evidence>
<keyword evidence="4" id="KW-0853">WD repeat</keyword>
<comment type="caution">
    <text evidence="9">The sequence shown here is derived from an EMBL/GenBank/DDBJ whole genome shotgun (WGS) entry which is preliminary data.</text>
</comment>
<feature type="compositionally biased region" description="Low complexity" evidence="7">
    <location>
        <begin position="16"/>
        <end position="32"/>
    </location>
</feature>
<comment type="similarity">
    <text evidence="2">Belongs to the WD repeat EDC4 family.</text>
</comment>
<dbReference type="InterPro" id="IPR055393">
    <property type="entry name" value="Beta-prop_EDC4L"/>
</dbReference>
<feature type="region of interest" description="Disordered" evidence="7">
    <location>
        <begin position="12"/>
        <end position="233"/>
    </location>
</feature>
<feature type="compositionally biased region" description="Polar residues" evidence="7">
    <location>
        <begin position="98"/>
        <end position="108"/>
    </location>
</feature>
<feature type="compositionally biased region" description="Low complexity" evidence="7">
    <location>
        <begin position="43"/>
        <end position="62"/>
    </location>
</feature>
<proteinExistence type="inferred from homology"/>
<dbReference type="PANTHER" id="PTHR15598">
    <property type="entry name" value="ENHANCER OF MRNA-DECAPPING PROTEIN 4"/>
    <property type="match status" value="1"/>
</dbReference>
<keyword evidence="3" id="KW-0963">Cytoplasm</keyword>
<feature type="compositionally biased region" description="Polar residues" evidence="7">
    <location>
        <begin position="123"/>
        <end position="133"/>
    </location>
</feature>
<feature type="region of interest" description="Disordered" evidence="7">
    <location>
        <begin position="913"/>
        <end position="1059"/>
    </location>
</feature>